<keyword evidence="3" id="KW-1185">Reference proteome</keyword>
<proteinExistence type="predicted"/>
<feature type="transmembrane region" description="Helical" evidence="1">
    <location>
        <begin position="32"/>
        <end position="52"/>
    </location>
</feature>
<sequence length="194" mass="22466">MTDLLAVIRPDAFVLGSPRFAGPWALPWDVVIPPYVVVVIFLMLATAFLAFYDHWVSMREQNPTPHPPLRRLLPDGTITSKRAIYLEIEETRCPTYLIECEDMRLLCLYGQYLHKLVQGRRRCFPSTVFHMRRFVGKPSMFIVRPKGNVYMPDVICTSMRQLSTIGLVLRDGEYLPMWTLERVKRALAYSSPDD</sequence>
<evidence type="ECO:0000256" key="1">
    <source>
        <dbReference type="SAM" id="Phobius"/>
    </source>
</evidence>
<dbReference type="Proteomes" id="UP000291822">
    <property type="component" value="Unassembled WGS sequence"/>
</dbReference>
<dbReference type="EMBL" id="SJTG01000007">
    <property type="protein sequence ID" value="TCI06116.1"/>
    <property type="molecule type" value="Genomic_DNA"/>
</dbReference>
<gene>
    <name evidence="2" type="ORF">EZM97_34875</name>
</gene>
<reference evidence="2 3" key="1">
    <citation type="submission" date="2019-02" db="EMBL/GenBank/DDBJ databases">
        <title>Dyella amyloliquefaciens sp. nov., isolated from forest soil.</title>
        <authorList>
            <person name="Gao Z.-H."/>
            <person name="Qiu L.-H."/>
        </authorList>
    </citation>
    <scope>NUCLEOTIDE SEQUENCE [LARGE SCALE GENOMIC DNA]</scope>
    <source>
        <strain evidence="2 3">KACC 12747</strain>
    </source>
</reference>
<evidence type="ECO:0000313" key="3">
    <source>
        <dbReference type="Proteomes" id="UP000291822"/>
    </source>
</evidence>
<protein>
    <submittedName>
        <fullName evidence="2">Uncharacterized protein</fullName>
    </submittedName>
</protein>
<keyword evidence="1" id="KW-0812">Transmembrane</keyword>
<keyword evidence="1" id="KW-0472">Membrane</keyword>
<evidence type="ECO:0000313" key="2">
    <source>
        <dbReference type="EMBL" id="TCI06116.1"/>
    </source>
</evidence>
<organism evidence="2 3">
    <name type="scientific">Dyella soli</name>
    <dbReference type="NCBI Taxonomy" id="522319"/>
    <lineage>
        <taxon>Bacteria</taxon>
        <taxon>Pseudomonadati</taxon>
        <taxon>Pseudomonadota</taxon>
        <taxon>Gammaproteobacteria</taxon>
        <taxon>Lysobacterales</taxon>
        <taxon>Rhodanobacteraceae</taxon>
        <taxon>Dyella</taxon>
    </lineage>
</organism>
<keyword evidence="1" id="KW-1133">Transmembrane helix</keyword>
<comment type="caution">
    <text evidence="2">The sequence shown here is derived from an EMBL/GenBank/DDBJ whole genome shotgun (WGS) entry which is preliminary data.</text>
</comment>
<accession>A0A4R0YDH5</accession>
<name>A0A4R0YDH5_9GAMM</name>
<dbReference type="RefSeq" id="WP_131152542.1">
    <property type="nucleotide sequence ID" value="NZ_SJTG01000007.1"/>
</dbReference>
<dbReference type="AlphaFoldDB" id="A0A4R0YDH5"/>